<dbReference type="GO" id="GO:0015035">
    <property type="term" value="F:protein-disulfide reductase activity"/>
    <property type="evidence" value="ECO:0007669"/>
    <property type="project" value="InterPro"/>
</dbReference>
<sequence length="160" mass="18540">MAILQRLSRNILPITDGLVHFRRSTSTKILYDGECKICLAEISILRRLPSKKILEFVDITKEEYNPELYNGITYEDAMKEMHVIANEKVYVKADAIRKMYDEVGLTWLANFTRLPKIAPYCDKLYIKFAQYRLERALNNCDTGSCSVKLKALKESLHDKS</sequence>
<evidence type="ECO:0000313" key="1">
    <source>
        <dbReference type="EMBL" id="KAK6176111.1"/>
    </source>
</evidence>
<dbReference type="InterPro" id="IPR044691">
    <property type="entry name" value="DCC1_Trx"/>
</dbReference>
<name>A0AAN8PQJ2_PATCE</name>
<reference evidence="1 2" key="1">
    <citation type="submission" date="2024-01" db="EMBL/GenBank/DDBJ databases">
        <title>The genome of the rayed Mediterranean limpet Patella caerulea (Linnaeus, 1758).</title>
        <authorList>
            <person name="Anh-Thu Weber A."/>
            <person name="Halstead-Nussloch G."/>
        </authorList>
    </citation>
    <scope>NUCLEOTIDE SEQUENCE [LARGE SCALE GENOMIC DNA]</scope>
    <source>
        <strain evidence="1">AATW-2023a</strain>
        <tissue evidence="1">Whole specimen</tissue>
    </source>
</reference>
<dbReference type="PANTHER" id="PTHR34290:SF2">
    <property type="entry name" value="OS04G0668800 PROTEIN"/>
    <property type="match status" value="1"/>
</dbReference>
<keyword evidence="2" id="KW-1185">Reference proteome</keyword>
<organism evidence="1 2">
    <name type="scientific">Patella caerulea</name>
    <name type="common">Rayed Mediterranean limpet</name>
    <dbReference type="NCBI Taxonomy" id="87958"/>
    <lineage>
        <taxon>Eukaryota</taxon>
        <taxon>Metazoa</taxon>
        <taxon>Spiralia</taxon>
        <taxon>Lophotrochozoa</taxon>
        <taxon>Mollusca</taxon>
        <taxon>Gastropoda</taxon>
        <taxon>Patellogastropoda</taxon>
        <taxon>Patelloidea</taxon>
        <taxon>Patellidae</taxon>
        <taxon>Patella</taxon>
    </lineage>
</organism>
<dbReference type="InterPro" id="IPR007263">
    <property type="entry name" value="DCC1-like"/>
</dbReference>
<evidence type="ECO:0000313" key="2">
    <source>
        <dbReference type="Proteomes" id="UP001347796"/>
    </source>
</evidence>
<proteinExistence type="predicted"/>
<accession>A0AAN8PQJ2</accession>
<dbReference type="Pfam" id="PF04134">
    <property type="entry name" value="DCC1-like"/>
    <property type="match status" value="1"/>
</dbReference>
<dbReference type="PANTHER" id="PTHR34290">
    <property type="entry name" value="SI:CH73-390P7.2"/>
    <property type="match status" value="1"/>
</dbReference>
<dbReference type="AlphaFoldDB" id="A0AAN8PQJ2"/>
<comment type="caution">
    <text evidence="1">The sequence shown here is derived from an EMBL/GenBank/DDBJ whole genome shotgun (WGS) entry which is preliminary data.</text>
</comment>
<protein>
    <submittedName>
        <fullName evidence="1">Uncharacterized protein</fullName>
    </submittedName>
</protein>
<dbReference type="Proteomes" id="UP001347796">
    <property type="component" value="Unassembled WGS sequence"/>
</dbReference>
<gene>
    <name evidence="1" type="ORF">SNE40_014458</name>
</gene>
<dbReference type="EMBL" id="JAZGQO010000010">
    <property type="protein sequence ID" value="KAK6176111.1"/>
    <property type="molecule type" value="Genomic_DNA"/>
</dbReference>